<dbReference type="InterPro" id="IPR036640">
    <property type="entry name" value="ABC1_TM_sf"/>
</dbReference>
<keyword evidence="5" id="KW-0472">Membrane</keyword>
<dbReference type="PANTHER" id="PTHR24223:SF441">
    <property type="match status" value="1"/>
</dbReference>
<dbReference type="Proteomes" id="UP000294530">
    <property type="component" value="Unassembled WGS sequence"/>
</dbReference>
<evidence type="ECO:0000256" key="4">
    <source>
        <dbReference type="ARBA" id="ARBA00022989"/>
    </source>
</evidence>
<evidence type="ECO:0000256" key="2">
    <source>
        <dbReference type="ARBA" id="ARBA00022741"/>
    </source>
</evidence>
<organism evidence="6 7">
    <name type="scientific">Bremia lactucae</name>
    <name type="common">Lettuce downy mildew</name>
    <dbReference type="NCBI Taxonomy" id="4779"/>
    <lineage>
        <taxon>Eukaryota</taxon>
        <taxon>Sar</taxon>
        <taxon>Stramenopiles</taxon>
        <taxon>Oomycota</taxon>
        <taxon>Peronosporomycetes</taxon>
        <taxon>Peronosporales</taxon>
        <taxon>Peronosporaceae</taxon>
        <taxon>Bremia</taxon>
    </lineage>
</organism>
<accession>A0A976IES6</accession>
<dbReference type="GO" id="GO:0005524">
    <property type="term" value="F:ATP binding"/>
    <property type="evidence" value="ECO:0007669"/>
    <property type="project" value="UniProtKB-KW"/>
</dbReference>
<dbReference type="GO" id="GO:0042626">
    <property type="term" value="F:ATPase-coupled transmembrane transporter activity"/>
    <property type="evidence" value="ECO:0007669"/>
    <property type="project" value="TreeGrafter"/>
</dbReference>
<sequence>MSRRKLVIRQVCVSHGEYMALKCWSTINKYIGLDCPFLLKSFSEWAASSRPSLCVGYSVAAFVGIRSFVSAMSCTQYKLAWKRSNLRVRAGLVAAIYTRMLALLSHEHREAGGLGRISNLLSVDVGRIVRITYTLFKLILIPAEIIVAQFRLNRAVSFAVLAGVAICLHVATSNNCGVQSVTVALIHSRDILQAKVSRRVIRML</sequence>
<dbReference type="EMBL" id="SHOA02000002">
    <property type="protein sequence ID" value="TDH69166.1"/>
    <property type="molecule type" value="Genomic_DNA"/>
</dbReference>
<dbReference type="OrthoDB" id="3244073at2759"/>
<evidence type="ECO:0000256" key="1">
    <source>
        <dbReference type="ARBA" id="ARBA00022692"/>
    </source>
</evidence>
<keyword evidence="1" id="KW-0812">Transmembrane</keyword>
<comment type="caution">
    <text evidence="6">The sequence shown here is derived from an EMBL/GenBank/DDBJ whole genome shotgun (WGS) entry which is preliminary data.</text>
</comment>
<evidence type="ECO:0000256" key="5">
    <source>
        <dbReference type="ARBA" id="ARBA00023136"/>
    </source>
</evidence>
<dbReference type="GeneID" id="94353206"/>
<keyword evidence="7" id="KW-1185">Reference proteome</keyword>
<evidence type="ECO:0000313" key="6">
    <source>
        <dbReference type="EMBL" id="TDH69166.1"/>
    </source>
</evidence>
<gene>
    <name evidence="6" type="ORF">CCR75_009496</name>
</gene>
<dbReference type="PANTHER" id="PTHR24223">
    <property type="entry name" value="ATP-BINDING CASSETTE SUB-FAMILY C"/>
    <property type="match status" value="1"/>
</dbReference>
<dbReference type="GO" id="GO:0016020">
    <property type="term" value="C:membrane"/>
    <property type="evidence" value="ECO:0007669"/>
    <property type="project" value="InterPro"/>
</dbReference>
<evidence type="ECO:0000313" key="7">
    <source>
        <dbReference type="Proteomes" id="UP000294530"/>
    </source>
</evidence>
<dbReference type="AlphaFoldDB" id="A0A976IES6"/>
<proteinExistence type="predicted"/>
<name>A0A976IES6_BRELC</name>
<dbReference type="InterPro" id="IPR050173">
    <property type="entry name" value="ABC_transporter_C-like"/>
</dbReference>
<dbReference type="Gene3D" id="1.20.1560.10">
    <property type="entry name" value="ABC transporter type 1, transmembrane domain"/>
    <property type="match status" value="1"/>
</dbReference>
<dbReference type="KEGG" id="blac:94353206"/>
<keyword evidence="2" id="KW-0547">Nucleotide-binding</keyword>
<keyword evidence="4" id="KW-1133">Transmembrane helix</keyword>
<keyword evidence="3" id="KW-0067">ATP-binding</keyword>
<evidence type="ECO:0000256" key="3">
    <source>
        <dbReference type="ARBA" id="ARBA00022840"/>
    </source>
</evidence>
<reference evidence="6 7" key="1">
    <citation type="journal article" date="2021" name="Genome Biol.">
        <title>AFLAP: assembly-free linkage analysis pipeline using k-mers from genome sequencing data.</title>
        <authorList>
            <person name="Fletcher K."/>
            <person name="Zhang L."/>
            <person name="Gil J."/>
            <person name="Han R."/>
            <person name="Cavanaugh K."/>
            <person name="Michelmore R."/>
        </authorList>
    </citation>
    <scope>NUCLEOTIDE SEQUENCE [LARGE SCALE GENOMIC DNA]</scope>
    <source>
        <strain evidence="6 7">SF5</strain>
    </source>
</reference>
<protein>
    <submittedName>
        <fullName evidence="6">Uncharacterized protein</fullName>
    </submittedName>
</protein>
<dbReference type="RefSeq" id="XP_067818665.1">
    <property type="nucleotide sequence ID" value="XM_067967535.1"/>
</dbReference>